<dbReference type="InterPro" id="IPR015883">
    <property type="entry name" value="Glyco_hydro_20_cat"/>
</dbReference>
<gene>
    <name evidence="7" type="ORF">KSB_52450</name>
</gene>
<evidence type="ECO:0000259" key="6">
    <source>
        <dbReference type="Pfam" id="PF02838"/>
    </source>
</evidence>
<feature type="domain" description="Glycoside hydrolase family 20 catalytic" evidence="5">
    <location>
        <begin position="142"/>
        <end position="384"/>
    </location>
</feature>
<evidence type="ECO:0000313" key="7">
    <source>
        <dbReference type="EMBL" id="GHO56770.1"/>
    </source>
</evidence>
<accession>A0ABQ3UWQ7</accession>
<evidence type="ECO:0008006" key="9">
    <source>
        <dbReference type="Google" id="ProtNLM"/>
    </source>
</evidence>
<dbReference type="PRINTS" id="PR00738">
    <property type="entry name" value="GLHYDRLASE20"/>
</dbReference>
<evidence type="ECO:0000256" key="1">
    <source>
        <dbReference type="ARBA" id="ARBA00006285"/>
    </source>
</evidence>
<keyword evidence="2" id="KW-0732">Signal</keyword>
<name>A0ABQ3UWQ7_9CHLR</name>
<dbReference type="PANTHER" id="PTHR22600:SF26">
    <property type="entry name" value="BETA-N-ACETYLHEXOSAMINIDASE"/>
    <property type="match status" value="1"/>
</dbReference>
<evidence type="ECO:0000259" key="5">
    <source>
        <dbReference type="Pfam" id="PF00728"/>
    </source>
</evidence>
<evidence type="ECO:0000256" key="2">
    <source>
        <dbReference type="ARBA" id="ARBA00022729"/>
    </source>
</evidence>
<dbReference type="Gene3D" id="3.20.20.80">
    <property type="entry name" value="Glycosidases"/>
    <property type="match status" value="1"/>
</dbReference>
<dbReference type="PANTHER" id="PTHR22600">
    <property type="entry name" value="BETA-HEXOSAMINIDASE"/>
    <property type="match status" value="1"/>
</dbReference>
<comment type="similarity">
    <text evidence="1">Belongs to the glycosyl hydrolase 20 family.</text>
</comment>
<dbReference type="Pfam" id="PF00728">
    <property type="entry name" value="Glyco_hydro_20"/>
    <property type="match status" value="1"/>
</dbReference>
<sequence>MNDLKDLYFLPAPRSVRRDVDLCILPARASIILHASEAGAIFPSAQRLQHALLDQAAVTAEIRASGAGMASDEFGIQLVLDPQQEGHEQGYQLQVTSKAITLTARMPVGLFYAVCTLIQLLQQCGRVLPCLEILDWPDVPARGVMLDISRDKVPTMETLFQLIDLLASWKINQFQLYTEHTFAYRAHQEVWGKSSPMTGEEILELDAYCRERFVELVPNQNTFGHMKRWLIHPTYAHLAETSGSFPVPWGTLEGPFSLAPVQPGSVALVEELLSELLPHFASRVVNIGCDETFDVGHGQSQEACQERGLDQVYLEYVLKIRDIAQRQGRTVQFWSDILNDYPELFKELPRDMIALEWGYEDNHPFAERSQHLAASGMSFYVCPGTSSWNSLGGASITPWGTCVARLRRLEPMVPAAISTPIGVITDTGSPCR</sequence>
<dbReference type="Gene3D" id="3.30.379.10">
    <property type="entry name" value="Chitobiase/beta-hexosaminidase domain 2-like"/>
    <property type="match status" value="1"/>
</dbReference>
<reference evidence="7 8" key="1">
    <citation type="journal article" date="2021" name="Int. J. Syst. Evol. Microbiol.">
        <title>Reticulibacter mediterranei gen. nov., sp. nov., within the new family Reticulibacteraceae fam. nov., and Ktedonospora formicarum gen. nov., sp. nov., Ktedonobacter robiniae sp. nov., Dictyobacter formicarum sp. nov. and Dictyobacter arantiisoli sp. nov., belonging to the class Ktedonobacteria.</title>
        <authorList>
            <person name="Yabe S."/>
            <person name="Zheng Y."/>
            <person name="Wang C.M."/>
            <person name="Sakai Y."/>
            <person name="Abe K."/>
            <person name="Yokota A."/>
            <person name="Donadio S."/>
            <person name="Cavaletti L."/>
            <person name="Monciardini P."/>
        </authorList>
    </citation>
    <scope>NUCLEOTIDE SEQUENCE [LARGE SCALE GENOMIC DNA]</scope>
    <source>
        <strain evidence="7 8">SOSP1-30</strain>
    </source>
</reference>
<keyword evidence="8" id="KW-1185">Reference proteome</keyword>
<comment type="caution">
    <text evidence="7">The sequence shown here is derived from an EMBL/GenBank/DDBJ whole genome shotgun (WGS) entry which is preliminary data.</text>
</comment>
<evidence type="ECO:0000313" key="8">
    <source>
        <dbReference type="Proteomes" id="UP000654345"/>
    </source>
</evidence>
<proteinExistence type="inferred from homology"/>
<dbReference type="InterPro" id="IPR029018">
    <property type="entry name" value="Hex-like_dom2"/>
</dbReference>
<protein>
    <recommendedName>
        <fullName evidence="9">Beta-N-acetylhexosaminidase</fullName>
    </recommendedName>
</protein>
<dbReference type="RefSeq" id="WP_201373229.1">
    <property type="nucleotide sequence ID" value="NZ_BNJG01000002.1"/>
</dbReference>
<feature type="domain" description="Beta-hexosaminidase bacterial type N-terminal" evidence="6">
    <location>
        <begin position="10"/>
        <end position="136"/>
    </location>
</feature>
<keyword evidence="4" id="KW-0326">Glycosidase</keyword>
<dbReference type="Proteomes" id="UP000654345">
    <property type="component" value="Unassembled WGS sequence"/>
</dbReference>
<dbReference type="SUPFAM" id="SSF51445">
    <property type="entry name" value="(Trans)glycosidases"/>
    <property type="match status" value="1"/>
</dbReference>
<evidence type="ECO:0000256" key="3">
    <source>
        <dbReference type="ARBA" id="ARBA00022801"/>
    </source>
</evidence>
<dbReference type="InterPro" id="IPR015882">
    <property type="entry name" value="HEX_bac_N"/>
</dbReference>
<organism evidence="7 8">
    <name type="scientific">Ktedonobacter robiniae</name>
    <dbReference type="NCBI Taxonomy" id="2778365"/>
    <lineage>
        <taxon>Bacteria</taxon>
        <taxon>Bacillati</taxon>
        <taxon>Chloroflexota</taxon>
        <taxon>Ktedonobacteria</taxon>
        <taxon>Ktedonobacterales</taxon>
        <taxon>Ktedonobacteraceae</taxon>
        <taxon>Ktedonobacter</taxon>
    </lineage>
</organism>
<dbReference type="InterPro" id="IPR025705">
    <property type="entry name" value="Beta_hexosaminidase_sua/sub"/>
</dbReference>
<keyword evidence="3" id="KW-0378">Hydrolase</keyword>
<dbReference type="EMBL" id="BNJG01000002">
    <property type="protein sequence ID" value="GHO56770.1"/>
    <property type="molecule type" value="Genomic_DNA"/>
</dbReference>
<dbReference type="Pfam" id="PF02838">
    <property type="entry name" value="Glyco_hydro_20b"/>
    <property type="match status" value="1"/>
</dbReference>
<dbReference type="SUPFAM" id="SSF55545">
    <property type="entry name" value="beta-N-acetylhexosaminidase-like domain"/>
    <property type="match status" value="1"/>
</dbReference>
<evidence type="ECO:0000256" key="4">
    <source>
        <dbReference type="ARBA" id="ARBA00023295"/>
    </source>
</evidence>
<dbReference type="InterPro" id="IPR017853">
    <property type="entry name" value="GH"/>
</dbReference>